<dbReference type="SMART" id="SM00456">
    <property type="entry name" value="WW"/>
    <property type="match status" value="2"/>
</dbReference>
<dbReference type="SUPFAM" id="SSF51045">
    <property type="entry name" value="WW domain"/>
    <property type="match status" value="2"/>
</dbReference>
<evidence type="ECO:0000256" key="2">
    <source>
        <dbReference type="ARBA" id="ARBA00022664"/>
    </source>
</evidence>
<dbReference type="InterPro" id="IPR036020">
    <property type="entry name" value="WW_dom_sf"/>
</dbReference>
<dbReference type="Gene3D" id="1.10.10.440">
    <property type="entry name" value="FF domain"/>
    <property type="match status" value="4"/>
</dbReference>
<protein>
    <recommendedName>
        <fullName evidence="11">Formin binding protein</fullName>
    </recommendedName>
</protein>
<keyword evidence="2" id="KW-0507">mRNA processing</keyword>
<accession>A0A165FL44</accession>
<proteinExistence type="predicted"/>
<dbReference type="FunFam" id="1.10.10.440:FF:000013">
    <property type="entry name" value="pre-mRNA-processing protein 40A isoform X1"/>
    <property type="match status" value="1"/>
</dbReference>
<evidence type="ECO:0000259" key="8">
    <source>
        <dbReference type="PROSITE" id="PS51676"/>
    </source>
</evidence>
<dbReference type="CDD" id="cd00201">
    <property type="entry name" value="WW"/>
    <property type="match status" value="2"/>
</dbReference>
<dbReference type="PANTHER" id="PTHR11864">
    <property type="entry name" value="PRE-MRNA-PROCESSING PROTEIN PRP40"/>
    <property type="match status" value="1"/>
</dbReference>
<name>A0A165FL44_9BASI</name>
<keyword evidence="10" id="KW-1185">Reference proteome</keyword>
<dbReference type="InParanoid" id="A0A165FL44"/>
<keyword evidence="5" id="KW-0539">Nucleus</keyword>
<dbReference type="InterPro" id="IPR001202">
    <property type="entry name" value="WW_dom"/>
</dbReference>
<feature type="domain" description="WW" evidence="7">
    <location>
        <begin position="46"/>
        <end position="72"/>
    </location>
</feature>
<comment type="subcellular location">
    <subcellularLocation>
        <location evidence="1">Nucleus</location>
    </subcellularLocation>
</comment>
<dbReference type="Proteomes" id="UP000076842">
    <property type="component" value="Unassembled WGS sequence"/>
</dbReference>
<dbReference type="GO" id="GO:0071004">
    <property type="term" value="C:U2-type prespliceosome"/>
    <property type="evidence" value="ECO:0007669"/>
    <property type="project" value="TreeGrafter"/>
</dbReference>
<evidence type="ECO:0000256" key="4">
    <source>
        <dbReference type="ARBA" id="ARBA00023187"/>
    </source>
</evidence>
<evidence type="ECO:0000313" key="10">
    <source>
        <dbReference type="Proteomes" id="UP000076842"/>
    </source>
</evidence>
<sequence length="778" mass="90720">MSNLWTEHRNPEGRTYWYNNESKQSVWEKPDALKTPFERALAKTTWKEYVANGRKYWYNTQTKQSKWDMPDDLTEVLVQVEKEYPGQAHVVPKPTFAVTGTFGSSSGSQSAASTVGTTSTTFAPAQMQLSNGVPPGPGVGPGFAPAMRPSISLPISTTSILPSRPNLPPDPVIPQGGFATPEEAEKAFMHLLRKAGVDANWTWDQTMRAIITDPLYKSLKSLAEKKSAWQQYVEDLKTKEAEEKEARLQRLRPAFKSLLGNSNNVHYYTTFRTAEKLFNGNSTWSQIKLEVERRMLFDEYVSGLMEKQTAATREMRNRNITKVVALLKELDMNVTTRWRNAQAQVMASEQWANDAELRQLAPLDMLLAFEDYSRVLERDYEEVHRKSQIERTRQERKAREGFRELLEELRRDGHIKAKSKWKVIYPLLAEDPRYLALLGNPGSTPLELFWDVVDDLAVQLDALVVPVEQVLAKRAFNFDHSTSPEVFHELVSDEASLAKLTESAENDIYQHLRERALRRHADEKRRAERKVRHMQDDLRYALKKMDPPLDLDWTYEEALPRMRDLEEYKVLDDDNSRRVAFVKFIKRQKEKLREASEDGGSATSRRRKDSHTNGRNRRDYDTEHDRDRERPNKPAFYDDERHSSRREPREQDKEKRNDKDRDRDRDRERERVRDREHTDYDKSHRSSRLRDERRSSRRTGRDEQADRERDWDEHNAGSGGKRDREGHAQREGRERQDWHDRDHRDLSDEPAPKRARVQDGSPAPQSNARAETPEEGEI</sequence>
<dbReference type="InterPro" id="IPR002713">
    <property type="entry name" value="FF_domain"/>
</dbReference>
<dbReference type="SMART" id="SM00441">
    <property type="entry name" value="FF"/>
    <property type="match status" value="4"/>
</dbReference>
<dbReference type="FunCoup" id="A0A165FL44">
    <property type="interactions" value="756"/>
</dbReference>
<keyword evidence="4" id="KW-0508">mRNA splicing</keyword>
<keyword evidence="3" id="KW-0677">Repeat</keyword>
<evidence type="ECO:0000256" key="5">
    <source>
        <dbReference type="ARBA" id="ARBA00023242"/>
    </source>
</evidence>
<dbReference type="GO" id="GO:0003723">
    <property type="term" value="F:RNA binding"/>
    <property type="evidence" value="ECO:0007669"/>
    <property type="project" value="TreeGrafter"/>
</dbReference>
<reference evidence="9 10" key="1">
    <citation type="journal article" date="2016" name="Mol. Biol. Evol.">
        <title>Comparative Genomics of Early-Diverging Mushroom-Forming Fungi Provides Insights into the Origins of Lignocellulose Decay Capabilities.</title>
        <authorList>
            <person name="Nagy L.G."/>
            <person name="Riley R."/>
            <person name="Tritt A."/>
            <person name="Adam C."/>
            <person name="Daum C."/>
            <person name="Floudas D."/>
            <person name="Sun H."/>
            <person name="Yadav J.S."/>
            <person name="Pangilinan J."/>
            <person name="Larsson K.H."/>
            <person name="Matsuura K."/>
            <person name="Barry K."/>
            <person name="Labutti K."/>
            <person name="Kuo R."/>
            <person name="Ohm R.A."/>
            <person name="Bhattacharya S.S."/>
            <person name="Shirouzu T."/>
            <person name="Yoshinaga Y."/>
            <person name="Martin F.M."/>
            <person name="Grigoriev I.V."/>
            <person name="Hibbett D.S."/>
        </authorList>
    </citation>
    <scope>NUCLEOTIDE SEQUENCE [LARGE SCALE GENOMIC DNA]</scope>
    <source>
        <strain evidence="9 10">HHB12733</strain>
    </source>
</reference>
<gene>
    <name evidence="9" type="ORF">CALCODRAFT_496911</name>
</gene>
<dbReference type="Pfam" id="PF00397">
    <property type="entry name" value="WW"/>
    <property type="match status" value="1"/>
</dbReference>
<evidence type="ECO:0008006" key="11">
    <source>
        <dbReference type="Google" id="ProtNLM"/>
    </source>
</evidence>
<dbReference type="PROSITE" id="PS51676">
    <property type="entry name" value="FF"/>
    <property type="match status" value="1"/>
</dbReference>
<evidence type="ECO:0000256" key="6">
    <source>
        <dbReference type="SAM" id="MobiDB-lite"/>
    </source>
</evidence>
<dbReference type="SUPFAM" id="SSF81698">
    <property type="entry name" value="FF domain"/>
    <property type="match status" value="5"/>
</dbReference>
<feature type="domain" description="FF" evidence="8">
    <location>
        <begin position="394"/>
        <end position="455"/>
    </location>
</feature>
<feature type="region of interest" description="Disordered" evidence="6">
    <location>
        <begin position="590"/>
        <end position="778"/>
    </location>
</feature>
<dbReference type="PANTHER" id="PTHR11864:SF0">
    <property type="entry name" value="PRP40 PRE-MRNA PROCESSING FACTOR 40 HOMOLOG A (YEAST)"/>
    <property type="match status" value="1"/>
</dbReference>
<feature type="domain" description="WW" evidence="7">
    <location>
        <begin position="1"/>
        <end position="32"/>
    </location>
</feature>
<dbReference type="GO" id="GO:0045292">
    <property type="term" value="P:mRNA cis splicing, via spliceosome"/>
    <property type="evidence" value="ECO:0007669"/>
    <property type="project" value="InterPro"/>
</dbReference>
<evidence type="ECO:0000256" key="3">
    <source>
        <dbReference type="ARBA" id="ARBA00022737"/>
    </source>
</evidence>
<dbReference type="GO" id="GO:0005685">
    <property type="term" value="C:U1 snRNP"/>
    <property type="evidence" value="ECO:0007669"/>
    <property type="project" value="TreeGrafter"/>
</dbReference>
<dbReference type="OrthoDB" id="187617at2759"/>
<evidence type="ECO:0000313" key="9">
    <source>
        <dbReference type="EMBL" id="KZT56902.1"/>
    </source>
</evidence>
<dbReference type="PROSITE" id="PS50020">
    <property type="entry name" value="WW_DOMAIN_2"/>
    <property type="match status" value="2"/>
</dbReference>
<dbReference type="InterPro" id="IPR039726">
    <property type="entry name" value="Prp40-like"/>
</dbReference>
<feature type="compositionally biased region" description="Basic and acidic residues" evidence="6">
    <location>
        <begin position="610"/>
        <end position="752"/>
    </location>
</feature>
<dbReference type="STRING" id="1353952.A0A165FL44"/>
<evidence type="ECO:0000259" key="7">
    <source>
        <dbReference type="PROSITE" id="PS50020"/>
    </source>
</evidence>
<dbReference type="AlphaFoldDB" id="A0A165FL44"/>
<evidence type="ECO:0000256" key="1">
    <source>
        <dbReference type="ARBA" id="ARBA00004123"/>
    </source>
</evidence>
<dbReference type="Pfam" id="PF01846">
    <property type="entry name" value="FF"/>
    <property type="match status" value="3"/>
</dbReference>
<dbReference type="InterPro" id="IPR036517">
    <property type="entry name" value="FF_domain_sf"/>
</dbReference>
<dbReference type="Gene3D" id="2.20.70.10">
    <property type="match status" value="2"/>
</dbReference>
<organism evidence="9 10">
    <name type="scientific">Calocera cornea HHB12733</name>
    <dbReference type="NCBI Taxonomy" id="1353952"/>
    <lineage>
        <taxon>Eukaryota</taxon>
        <taxon>Fungi</taxon>
        <taxon>Dikarya</taxon>
        <taxon>Basidiomycota</taxon>
        <taxon>Agaricomycotina</taxon>
        <taxon>Dacrymycetes</taxon>
        <taxon>Dacrymycetales</taxon>
        <taxon>Dacrymycetaceae</taxon>
        <taxon>Calocera</taxon>
    </lineage>
</organism>
<dbReference type="EMBL" id="KV423971">
    <property type="protein sequence ID" value="KZT56902.1"/>
    <property type="molecule type" value="Genomic_DNA"/>
</dbReference>